<comment type="caution">
    <text evidence="8">The sequence shown here is derived from an EMBL/GenBank/DDBJ whole genome shotgun (WGS) entry which is preliminary data.</text>
</comment>
<dbReference type="SUPFAM" id="SSF50998">
    <property type="entry name" value="Quinoprotein alcohol dehydrogenase-like"/>
    <property type="match status" value="1"/>
</dbReference>
<dbReference type="InterPro" id="IPR051973">
    <property type="entry name" value="tRNA_Anticodon_Mtase-Reg"/>
</dbReference>
<dbReference type="AlphaFoldDB" id="A0A812RKC8"/>
<comment type="similarity">
    <text evidence="6">Belongs to the WD repeat WDR6 family.</text>
</comment>
<keyword evidence="3 7" id="KW-0853">WD repeat</keyword>
<protein>
    <submittedName>
        <fullName evidence="8">Wdr6 protein</fullName>
    </submittedName>
</protein>
<dbReference type="Gene3D" id="2.130.10.10">
    <property type="entry name" value="YVTN repeat-like/Quinoprotein amine dehydrogenase"/>
    <property type="match status" value="3"/>
</dbReference>
<reference evidence="8" key="1">
    <citation type="submission" date="2021-02" db="EMBL/GenBank/DDBJ databases">
        <authorList>
            <person name="Dougan E. K."/>
            <person name="Rhodes N."/>
            <person name="Thang M."/>
            <person name="Chan C."/>
        </authorList>
    </citation>
    <scope>NUCLEOTIDE SEQUENCE</scope>
</reference>
<dbReference type="PANTHER" id="PTHR14344:SF3">
    <property type="entry name" value="WD REPEAT-CONTAINING PROTEIN 6"/>
    <property type="match status" value="1"/>
</dbReference>
<evidence type="ECO:0000256" key="1">
    <source>
        <dbReference type="ARBA" id="ARBA00004496"/>
    </source>
</evidence>
<evidence type="ECO:0000256" key="6">
    <source>
        <dbReference type="ARBA" id="ARBA00038255"/>
    </source>
</evidence>
<dbReference type="InterPro" id="IPR036322">
    <property type="entry name" value="WD40_repeat_dom_sf"/>
</dbReference>
<dbReference type="InterPro" id="IPR011047">
    <property type="entry name" value="Quinoprotein_ADH-like_sf"/>
</dbReference>
<dbReference type="InterPro" id="IPR015943">
    <property type="entry name" value="WD40/YVTN_repeat-like_dom_sf"/>
</dbReference>
<keyword evidence="2" id="KW-0963">Cytoplasm</keyword>
<comment type="subcellular location">
    <subcellularLocation>
        <location evidence="1">Cytoplasm</location>
    </subcellularLocation>
</comment>
<dbReference type="PANTHER" id="PTHR14344">
    <property type="entry name" value="WD REPEAT PROTEIN"/>
    <property type="match status" value="1"/>
</dbReference>
<dbReference type="Pfam" id="PF00400">
    <property type="entry name" value="WD40"/>
    <property type="match status" value="3"/>
</dbReference>
<dbReference type="GO" id="GO:0030488">
    <property type="term" value="P:tRNA methylation"/>
    <property type="evidence" value="ECO:0007669"/>
    <property type="project" value="TreeGrafter"/>
</dbReference>
<proteinExistence type="inferred from homology"/>
<name>A0A812RKC8_9DINO</name>
<dbReference type="EMBL" id="CAJNDS010002355">
    <property type="protein sequence ID" value="CAE7446320.1"/>
    <property type="molecule type" value="Genomic_DNA"/>
</dbReference>
<dbReference type="GO" id="GO:0005737">
    <property type="term" value="C:cytoplasm"/>
    <property type="evidence" value="ECO:0007669"/>
    <property type="project" value="UniProtKB-SubCell"/>
</dbReference>
<evidence type="ECO:0000313" key="8">
    <source>
        <dbReference type="EMBL" id="CAE7446320.1"/>
    </source>
</evidence>
<sequence length="1105" mass="116768">MADFAIQSHGYVGPVGTCCSLSVELGTHRAHVLLVAVGADLHALSSPAGASAASHFVDSASELRFLLGTCHVHGLCPKELGPPGPRCVVAFGPHALRLFEVTQSPQDGVAMKACGDVVRLPDWPLDVAWLPKQFLGDLVVAYGRVFLEIWRLGDEGPRRQRRLAGPAEVSFLYSASLQLLPIATDSGMRCAGGTFDGFAVLWTVPHSACTELAHVQLSGHEGAIFRTRLFLDATALLTASDDRTVRLWVEEGSPLLRGAVGSLRTKVPSQPSPGWRCVAICRGHGCRVWDAVLAPIGGPSLGIVSASEDSIVRVFSLEGVLLRELQGHQTRGVRCLEVVVEPMAWASTAFAQADLAVISGGEDGAVKLWPLCDLGIPEGDGSSKAGYPAKHACSKLWHVPQAEDWIREVALLSHSEALVATNFGKIYRLLLCAEDAKDAGEQVPARLLFDEPGVCFTCMGVGTSTHVWTGCADGRALFLCIETDAGSKWVEAFRQYRVSAAFGGGEGQGLLADHAGHVQLWRGAGSESPSRLGEVKLAAPRRGDKDQRQRLLCAEFLPLDGGGPSWLVGDEHGILHLVNLPGPCLSHRGHEGKVLCLRRLPVSREFLSAGSDGTVVHHRLDQEGWTQLATHRLGCGLRHLAHLSLLSPDFSGPGIPPLLVGAFQSADFVLWNAGAGLEIWRRRCGGAKRPNGLIADEAAHTFVFSSASKTLEIHSTYASPAVSGSSDAHEPGVVAPKGLRQPLHGREIHSTCWLRPPSEGRPGLLATASEDTSLRLLSAGRDVAPTPESASVRFPGAVRALAAAKVVVAGQESCLLLSGGAKGVLQAHMVEGAASLRRVWSTSLAEDAAAADHVAEEEDGGARLEERVMAIGCVTLEASLLVCAAASSGLLRSWRLRFGPAGSIEGDFLQRQRAADTTALCAECFLEQGFAGVLVGSADGKLAAAGLAESEPLLRTQLHDAGLNHLALRVLRSDVELVQLLLLTAGDDHRVALCRLDFAISRAPSPGAPRAVSCALAMSRRVDCAHTSAARAVGWAGPWALSLGLDRRLRVWEALEDSCALTERAAQVVSCSEPEALAVTAGGLLALAGRGVEVSSILVDGLRPD</sequence>
<dbReference type="SMART" id="SM00320">
    <property type="entry name" value="WD40"/>
    <property type="match status" value="5"/>
</dbReference>
<gene>
    <name evidence="8" type="primary">Wdr6</name>
    <name evidence="8" type="ORF">SNAT2548_LOCUS24320</name>
</gene>
<dbReference type="PROSITE" id="PS50082">
    <property type="entry name" value="WD_REPEATS_2"/>
    <property type="match status" value="1"/>
</dbReference>
<keyword evidence="5" id="KW-0677">Repeat</keyword>
<evidence type="ECO:0000256" key="3">
    <source>
        <dbReference type="ARBA" id="ARBA00022574"/>
    </source>
</evidence>
<dbReference type="Proteomes" id="UP000604046">
    <property type="component" value="Unassembled WGS sequence"/>
</dbReference>
<evidence type="ECO:0000256" key="5">
    <source>
        <dbReference type="ARBA" id="ARBA00022737"/>
    </source>
</evidence>
<keyword evidence="4" id="KW-0819">tRNA processing</keyword>
<accession>A0A812RKC8</accession>
<evidence type="ECO:0000256" key="4">
    <source>
        <dbReference type="ARBA" id="ARBA00022694"/>
    </source>
</evidence>
<feature type="repeat" description="WD" evidence="7">
    <location>
        <begin position="217"/>
        <end position="248"/>
    </location>
</feature>
<dbReference type="PROSITE" id="PS50294">
    <property type="entry name" value="WD_REPEATS_REGION"/>
    <property type="match status" value="1"/>
</dbReference>
<evidence type="ECO:0000313" key="9">
    <source>
        <dbReference type="Proteomes" id="UP000604046"/>
    </source>
</evidence>
<dbReference type="SUPFAM" id="SSF50978">
    <property type="entry name" value="WD40 repeat-like"/>
    <property type="match status" value="1"/>
</dbReference>
<evidence type="ECO:0000256" key="7">
    <source>
        <dbReference type="PROSITE-ProRule" id="PRU00221"/>
    </source>
</evidence>
<dbReference type="InterPro" id="IPR001680">
    <property type="entry name" value="WD40_rpt"/>
</dbReference>
<dbReference type="OrthoDB" id="5594999at2759"/>
<keyword evidence="9" id="KW-1185">Reference proteome</keyword>
<evidence type="ECO:0000256" key="2">
    <source>
        <dbReference type="ARBA" id="ARBA00022490"/>
    </source>
</evidence>
<organism evidence="8 9">
    <name type="scientific">Symbiodinium natans</name>
    <dbReference type="NCBI Taxonomy" id="878477"/>
    <lineage>
        <taxon>Eukaryota</taxon>
        <taxon>Sar</taxon>
        <taxon>Alveolata</taxon>
        <taxon>Dinophyceae</taxon>
        <taxon>Suessiales</taxon>
        <taxon>Symbiodiniaceae</taxon>
        <taxon>Symbiodinium</taxon>
    </lineage>
</organism>